<evidence type="ECO:0000313" key="3">
    <source>
        <dbReference type="Proteomes" id="UP000242519"/>
    </source>
</evidence>
<feature type="compositionally biased region" description="Basic residues" evidence="1">
    <location>
        <begin position="202"/>
        <end position="217"/>
    </location>
</feature>
<dbReference type="Proteomes" id="UP000242519">
    <property type="component" value="Unassembled WGS sequence"/>
</dbReference>
<dbReference type="InParanoid" id="A0A218YTS2"/>
<feature type="compositionally biased region" description="Basic and acidic residues" evidence="1">
    <location>
        <begin position="62"/>
        <end position="83"/>
    </location>
</feature>
<protein>
    <submittedName>
        <fullName evidence="2">Uncharacterized protein</fullName>
    </submittedName>
</protein>
<organism evidence="2 3">
    <name type="scientific">Diplocarpon coronariae</name>
    <dbReference type="NCBI Taxonomy" id="2795749"/>
    <lineage>
        <taxon>Eukaryota</taxon>
        <taxon>Fungi</taxon>
        <taxon>Dikarya</taxon>
        <taxon>Ascomycota</taxon>
        <taxon>Pezizomycotina</taxon>
        <taxon>Leotiomycetes</taxon>
        <taxon>Helotiales</taxon>
        <taxon>Drepanopezizaceae</taxon>
        <taxon>Diplocarpon</taxon>
    </lineage>
</organism>
<gene>
    <name evidence="2" type="ORF">B2J93_8289</name>
</gene>
<feature type="region of interest" description="Disordered" evidence="1">
    <location>
        <begin position="61"/>
        <end position="116"/>
    </location>
</feature>
<dbReference type="EMBL" id="MZNU01000382">
    <property type="protein sequence ID" value="OWO98707.1"/>
    <property type="molecule type" value="Genomic_DNA"/>
</dbReference>
<dbReference type="AlphaFoldDB" id="A0A218YTS2"/>
<sequence length="358" mass="39083">MSRACELGPATFYRGSMRAAPGPGIGARRPGRSADSIKCMMLKSTGIWDAADQQIAPVTGTRPHDAVEVGRSEKAGERGHARIGDMFGSGKHDTADRRHKHPSAPRSTAAKAQPRATSSIVSRRVYSYLPLSIATRFESMHHANGAVSCALFVAGQSSTTSASSARAIQVRCSGVHDTFVGASNSRWLAQAVEPEKEEKEREKKKKKEKALPGRRLRCYLPSPRAAQRLRLGLRSTARKRKDTRDEPDSAVGETSATRCRPPQAEPTSPLGRARRRAGAAPVRDSDSLPPDHGTGIARTVLRREARPVRPATDRLLTDEPSLACNATCRNTSHMAVMRLVKRHTEAWHHLYLLLTLSE</sequence>
<evidence type="ECO:0000313" key="2">
    <source>
        <dbReference type="EMBL" id="OWO98707.1"/>
    </source>
</evidence>
<accession>A0A218YTS2</accession>
<feature type="region of interest" description="Disordered" evidence="1">
    <location>
        <begin position="192"/>
        <end position="217"/>
    </location>
</feature>
<proteinExistence type="predicted"/>
<reference evidence="2 3" key="1">
    <citation type="submission" date="2017-04" db="EMBL/GenBank/DDBJ databases">
        <title>Draft genome sequence of Marssonina coronaria NL1: causal agent of apple blotch.</title>
        <authorList>
            <person name="Cheng Q."/>
        </authorList>
    </citation>
    <scope>NUCLEOTIDE SEQUENCE [LARGE SCALE GENOMIC DNA]</scope>
    <source>
        <strain evidence="2 3">NL1</strain>
    </source>
</reference>
<feature type="region of interest" description="Disordered" evidence="1">
    <location>
        <begin position="232"/>
        <end position="297"/>
    </location>
</feature>
<keyword evidence="3" id="KW-1185">Reference proteome</keyword>
<name>A0A218YTS2_9HELO</name>
<evidence type="ECO:0000256" key="1">
    <source>
        <dbReference type="SAM" id="MobiDB-lite"/>
    </source>
</evidence>
<comment type="caution">
    <text evidence="2">The sequence shown here is derived from an EMBL/GenBank/DDBJ whole genome shotgun (WGS) entry which is preliminary data.</text>
</comment>